<sequence length="147" mass="16464">MERMDMIRTNRCNKLIRFSQGMTLIELMIAVVIIGVLAGIAYPAYTGYVKEAHRNQAMADMAKIQLYLEEHYHLGYSSDNIFSGSRCLLCDTAPDRYTLAVKISGASYTISATPVANKGQNTDECRGHRYTKLELKSTGERTPASCW</sequence>
<dbReference type="InterPro" id="IPR031982">
    <property type="entry name" value="PilE-like"/>
</dbReference>
<dbReference type="SUPFAM" id="SSF54523">
    <property type="entry name" value="Pili subunits"/>
    <property type="match status" value="1"/>
</dbReference>
<dbReference type="InterPro" id="IPR045584">
    <property type="entry name" value="Pilin-like"/>
</dbReference>
<dbReference type="Pfam" id="PF16732">
    <property type="entry name" value="ComP_DUS"/>
    <property type="match status" value="1"/>
</dbReference>
<keyword evidence="1" id="KW-0472">Membrane</keyword>
<dbReference type="AlphaFoldDB" id="A0A1T4SC90"/>
<gene>
    <name evidence="2" type="ORF">SAMN02745782_03181</name>
</gene>
<dbReference type="Pfam" id="PF07963">
    <property type="entry name" value="N_methyl"/>
    <property type="match status" value="1"/>
</dbReference>
<keyword evidence="1" id="KW-0812">Transmembrane</keyword>
<dbReference type="GO" id="GO:0043683">
    <property type="term" value="P:type IV pilus assembly"/>
    <property type="evidence" value="ECO:0007669"/>
    <property type="project" value="InterPro"/>
</dbReference>
<dbReference type="Gene3D" id="3.30.700.10">
    <property type="entry name" value="Glycoprotein, Type 4 Pilin"/>
    <property type="match status" value="1"/>
</dbReference>
<name>A0A1T4SC90_VIBCI</name>
<organism evidence="2 3">
    <name type="scientific">Vibrio cincinnatiensis DSM 19608</name>
    <dbReference type="NCBI Taxonomy" id="1123491"/>
    <lineage>
        <taxon>Bacteria</taxon>
        <taxon>Pseudomonadati</taxon>
        <taxon>Pseudomonadota</taxon>
        <taxon>Gammaproteobacteria</taxon>
        <taxon>Vibrionales</taxon>
        <taxon>Vibrionaceae</taxon>
        <taxon>Vibrio</taxon>
    </lineage>
</organism>
<dbReference type="InterPro" id="IPR012902">
    <property type="entry name" value="N_methyl_site"/>
</dbReference>
<evidence type="ECO:0000313" key="3">
    <source>
        <dbReference type="Proteomes" id="UP000190834"/>
    </source>
</evidence>
<keyword evidence="3" id="KW-1185">Reference proteome</keyword>
<feature type="transmembrane region" description="Helical" evidence="1">
    <location>
        <begin position="21"/>
        <end position="45"/>
    </location>
</feature>
<dbReference type="Proteomes" id="UP000190834">
    <property type="component" value="Unassembled WGS sequence"/>
</dbReference>
<proteinExistence type="predicted"/>
<dbReference type="NCBIfam" id="TIGR02532">
    <property type="entry name" value="IV_pilin_GFxxxE"/>
    <property type="match status" value="1"/>
</dbReference>
<reference evidence="3" key="1">
    <citation type="submission" date="2017-02" db="EMBL/GenBank/DDBJ databases">
        <authorList>
            <person name="Varghese N."/>
            <person name="Submissions S."/>
        </authorList>
    </citation>
    <scope>NUCLEOTIDE SEQUENCE [LARGE SCALE GENOMIC DNA]</scope>
    <source>
        <strain evidence="3">DSM 19608</strain>
    </source>
</reference>
<accession>A0A1T4SC90</accession>
<dbReference type="STRING" id="1123491.SAMN02745782_03181"/>
<evidence type="ECO:0000313" key="2">
    <source>
        <dbReference type="EMBL" id="SKA25839.1"/>
    </source>
</evidence>
<dbReference type="PANTHER" id="PTHR30093">
    <property type="entry name" value="GENERAL SECRETION PATHWAY PROTEIN G"/>
    <property type="match status" value="1"/>
</dbReference>
<protein>
    <submittedName>
        <fullName evidence="2">Type IV pilus assembly protein PilE</fullName>
    </submittedName>
</protein>
<keyword evidence="1" id="KW-1133">Transmembrane helix</keyword>
<dbReference type="PANTHER" id="PTHR30093:SF47">
    <property type="entry name" value="TYPE IV PILUS NON-CORE MINOR PILIN PILE"/>
    <property type="match status" value="1"/>
</dbReference>
<dbReference type="PROSITE" id="PS00409">
    <property type="entry name" value="PROKAR_NTER_METHYL"/>
    <property type="match status" value="1"/>
</dbReference>
<dbReference type="EMBL" id="FUXB01000022">
    <property type="protein sequence ID" value="SKA25839.1"/>
    <property type="molecule type" value="Genomic_DNA"/>
</dbReference>
<evidence type="ECO:0000256" key="1">
    <source>
        <dbReference type="SAM" id="Phobius"/>
    </source>
</evidence>